<dbReference type="InterPro" id="IPR016161">
    <property type="entry name" value="Ald_DH/histidinol_DH"/>
</dbReference>
<dbReference type="Pfam" id="PF00171">
    <property type="entry name" value="Aldedh"/>
    <property type="match status" value="1"/>
</dbReference>
<name>A0A232FAI0_9HYME</name>
<feature type="domain" description="Aldehyde dehydrogenase" evidence="4">
    <location>
        <begin position="296"/>
        <end position="340"/>
    </location>
</feature>
<dbReference type="SUPFAM" id="SSF53720">
    <property type="entry name" value="ALDH-like"/>
    <property type="match status" value="1"/>
</dbReference>
<keyword evidence="2" id="KW-0560">Oxidoreductase</keyword>
<dbReference type="GO" id="GO:0004029">
    <property type="term" value="F:aldehyde dehydrogenase (NAD+) activity"/>
    <property type="evidence" value="ECO:0007669"/>
    <property type="project" value="InterPro"/>
</dbReference>
<evidence type="ECO:0000313" key="6">
    <source>
        <dbReference type="Proteomes" id="UP000215335"/>
    </source>
</evidence>
<dbReference type="STRING" id="543379.A0A232FAI0"/>
<proteinExistence type="inferred from homology"/>
<evidence type="ECO:0000313" key="5">
    <source>
        <dbReference type="EMBL" id="OXU27665.1"/>
    </source>
</evidence>
<sequence length="358" mass="39501">MDLQRLFTTDEEFEVLEDQDVTKKIGKLLFTRKIIQALVCLVRWSGSPDADASDIQLVVDHKSKTKAPIRTPAGPKRRIMTPCFPFMAVDPDNMVPTSCACLSLIASAQENLGFFSPAVSPITGCIHPRERKINTQYSSGHIYHEAYASFCTTRWSICPLIFTLASIRAHSTLSLLKSFIFLLATKRQRLVNNEFFLPTEELFARELIRVLKPPKSDGGVGSDVHDEVAARGGVLVSTAAGCCDVSEIVAVGGGVLASITRRRIGARLQAVDFLFTRKVDDSTVCLSLSQPVLAWALVDDADIDLAVKAAVFSCIGTAGQRCTTTRRLILHTKVKDVFVVIRFDHAAQFVRINIWDEM</sequence>
<dbReference type="InterPro" id="IPR044638">
    <property type="entry name" value="ALDH7A1-like"/>
</dbReference>
<dbReference type="Proteomes" id="UP000215335">
    <property type="component" value="Unassembled WGS sequence"/>
</dbReference>
<organism evidence="5 6">
    <name type="scientific">Trichomalopsis sarcophagae</name>
    <dbReference type="NCBI Taxonomy" id="543379"/>
    <lineage>
        <taxon>Eukaryota</taxon>
        <taxon>Metazoa</taxon>
        <taxon>Ecdysozoa</taxon>
        <taxon>Arthropoda</taxon>
        <taxon>Hexapoda</taxon>
        <taxon>Insecta</taxon>
        <taxon>Pterygota</taxon>
        <taxon>Neoptera</taxon>
        <taxon>Endopterygota</taxon>
        <taxon>Hymenoptera</taxon>
        <taxon>Apocrita</taxon>
        <taxon>Proctotrupomorpha</taxon>
        <taxon>Chalcidoidea</taxon>
        <taxon>Pteromalidae</taxon>
        <taxon>Pteromalinae</taxon>
        <taxon>Trichomalopsis</taxon>
    </lineage>
</organism>
<evidence type="ECO:0000256" key="2">
    <source>
        <dbReference type="ARBA" id="ARBA00023002"/>
    </source>
</evidence>
<dbReference type="AlphaFoldDB" id="A0A232FAI0"/>
<comment type="caution">
    <text evidence="5">The sequence shown here is derived from an EMBL/GenBank/DDBJ whole genome shotgun (WGS) entry which is preliminary data.</text>
</comment>
<dbReference type="PANTHER" id="PTHR43521">
    <property type="entry name" value="ALPHA-AMINOADIPIC SEMIALDEHYDE DEHYDROGENASE"/>
    <property type="match status" value="1"/>
</dbReference>
<dbReference type="PANTHER" id="PTHR43521:SF1">
    <property type="entry name" value="ALPHA-AMINOADIPIC SEMIALDEHYDE DEHYDROGENASE"/>
    <property type="match status" value="1"/>
</dbReference>
<dbReference type="EMBL" id="NNAY01000559">
    <property type="protein sequence ID" value="OXU27665.1"/>
    <property type="molecule type" value="Genomic_DNA"/>
</dbReference>
<dbReference type="InterPro" id="IPR016163">
    <property type="entry name" value="Ald_DH_C"/>
</dbReference>
<dbReference type="Gene3D" id="3.40.309.10">
    <property type="entry name" value="Aldehyde Dehydrogenase, Chain A, domain 2"/>
    <property type="match status" value="1"/>
</dbReference>
<evidence type="ECO:0000259" key="4">
    <source>
        <dbReference type="Pfam" id="PF00171"/>
    </source>
</evidence>
<comment type="similarity">
    <text evidence="1">Belongs to the aldehyde dehydrogenase family.</text>
</comment>
<keyword evidence="3" id="KW-0520">NAD</keyword>
<accession>A0A232FAI0</accession>
<reference evidence="5 6" key="1">
    <citation type="journal article" date="2017" name="Curr. Biol.">
        <title>The Evolution of Venom by Co-option of Single-Copy Genes.</title>
        <authorList>
            <person name="Martinson E.O."/>
            <person name="Mrinalini"/>
            <person name="Kelkar Y.D."/>
            <person name="Chang C.H."/>
            <person name="Werren J.H."/>
        </authorList>
    </citation>
    <scope>NUCLEOTIDE SEQUENCE [LARGE SCALE GENOMIC DNA]</scope>
    <source>
        <strain evidence="5 6">Alberta</strain>
        <tissue evidence="5">Whole body</tissue>
    </source>
</reference>
<dbReference type="InterPro" id="IPR015590">
    <property type="entry name" value="Aldehyde_DH_dom"/>
</dbReference>
<keyword evidence="6" id="KW-1185">Reference proteome</keyword>
<gene>
    <name evidence="5" type="ORF">TSAR_014890</name>
</gene>
<evidence type="ECO:0000256" key="1">
    <source>
        <dbReference type="ARBA" id="ARBA00009986"/>
    </source>
</evidence>
<protein>
    <recommendedName>
        <fullName evidence="4">Aldehyde dehydrogenase domain-containing protein</fullName>
    </recommendedName>
</protein>
<evidence type="ECO:0000256" key="3">
    <source>
        <dbReference type="ARBA" id="ARBA00023027"/>
    </source>
</evidence>